<keyword evidence="2" id="KW-0540">Nuclease</keyword>
<dbReference type="SUPFAM" id="SSF52980">
    <property type="entry name" value="Restriction endonuclease-like"/>
    <property type="match status" value="1"/>
</dbReference>
<dbReference type="PANTHER" id="PTHR38590:SF1">
    <property type="entry name" value="BLL0828 PROTEIN"/>
    <property type="match status" value="1"/>
</dbReference>
<name>A0A1I1MTI7_9HYPH</name>
<dbReference type="Gene3D" id="3.40.960.10">
    <property type="entry name" value="VSR Endonuclease"/>
    <property type="match status" value="1"/>
</dbReference>
<evidence type="ECO:0000313" key="2">
    <source>
        <dbReference type="EMBL" id="SFC88671.1"/>
    </source>
</evidence>
<dbReference type="STRING" id="728005.SAMN04488059_113109"/>
<dbReference type="InterPro" id="IPR011335">
    <property type="entry name" value="Restrct_endonuc-II-like"/>
</dbReference>
<dbReference type="Proteomes" id="UP000182258">
    <property type="component" value="Unassembled WGS sequence"/>
</dbReference>
<evidence type="ECO:0000259" key="1">
    <source>
        <dbReference type="Pfam" id="PF04480"/>
    </source>
</evidence>
<accession>A0A1I1MTI7</accession>
<sequence length="122" mass="13641">MGDAVRVARRLRRDQTDAERRFWALLYPWRCSGWHFRRQAPVGVYFADFVCKREKLIIEIDGGGHYGDEGAARDARRTAVLGQAGYRVVRFSNDDVLGNADGVGEVLVGILGEPGVFGGWWG</sequence>
<feature type="domain" description="DUF559" evidence="1">
    <location>
        <begin position="6"/>
        <end position="105"/>
    </location>
</feature>
<keyword evidence="2" id="KW-0255">Endonuclease</keyword>
<proteinExistence type="predicted"/>
<dbReference type="EMBL" id="FOMB01000013">
    <property type="protein sequence ID" value="SFC88671.1"/>
    <property type="molecule type" value="Genomic_DNA"/>
</dbReference>
<protein>
    <submittedName>
        <fullName evidence="2">Very-short-patch-repair endonuclease</fullName>
    </submittedName>
</protein>
<evidence type="ECO:0000313" key="3">
    <source>
        <dbReference type="Proteomes" id="UP000182258"/>
    </source>
</evidence>
<dbReference type="InterPro" id="IPR047216">
    <property type="entry name" value="Endonuclease_DUF559_bact"/>
</dbReference>
<organism evidence="2 3">
    <name type="scientific">Devosia psychrophila</name>
    <dbReference type="NCBI Taxonomy" id="728005"/>
    <lineage>
        <taxon>Bacteria</taxon>
        <taxon>Pseudomonadati</taxon>
        <taxon>Pseudomonadota</taxon>
        <taxon>Alphaproteobacteria</taxon>
        <taxon>Hyphomicrobiales</taxon>
        <taxon>Devosiaceae</taxon>
        <taxon>Devosia</taxon>
    </lineage>
</organism>
<dbReference type="GO" id="GO:0004519">
    <property type="term" value="F:endonuclease activity"/>
    <property type="evidence" value="ECO:0007669"/>
    <property type="project" value="UniProtKB-KW"/>
</dbReference>
<keyword evidence="2" id="KW-0378">Hydrolase</keyword>
<dbReference type="InterPro" id="IPR007569">
    <property type="entry name" value="DUF559"/>
</dbReference>
<gene>
    <name evidence="2" type="ORF">SAMN04488059_113109</name>
</gene>
<dbReference type="CDD" id="cd01038">
    <property type="entry name" value="Endonuclease_DUF559"/>
    <property type="match status" value="1"/>
</dbReference>
<dbReference type="AlphaFoldDB" id="A0A1I1MTI7"/>
<reference evidence="2 3" key="1">
    <citation type="submission" date="2016-10" db="EMBL/GenBank/DDBJ databases">
        <authorList>
            <person name="de Groot N.N."/>
        </authorList>
    </citation>
    <scope>NUCLEOTIDE SEQUENCE [LARGE SCALE GENOMIC DNA]</scope>
    <source>
        <strain evidence="2 3">CGMCC 1.10210</strain>
    </source>
</reference>
<dbReference type="Pfam" id="PF04480">
    <property type="entry name" value="DUF559"/>
    <property type="match status" value="1"/>
</dbReference>
<dbReference type="PANTHER" id="PTHR38590">
    <property type="entry name" value="BLL0828 PROTEIN"/>
    <property type="match status" value="1"/>
</dbReference>